<evidence type="ECO:0000256" key="2">
    <source>
        <dbReference type="ARBA" id="ARBA00023136"/>
    </source>
</evidence>
<keyword evidence="8" id="KW-1185">Reference proteome</keyword>
<dbReference type="InterPro" id="IPR050330">
    <property type="entry name" value="Bact_OuterMem_StrucFunc"/>
</dbReference>
<dbReference type="SUPFAM" id="SSF82171">
    <property type="entry name" value="DPP6 N-terminal domain-like"/>
    <property type="match status" value="1"/>
</dbReference>
<feature type="domain" description="OmpA-like" evidence="6">
    <location>
        <begin position="524"/>
        <end position="646"/>
    </location>
</feature>
<protein>
    <submittedName>
        <fullName evidence="7">WD40-like Beta Propeller Repeat</fullName>
    </submittedName>
</protein>
<dbReference type="Pfam" id="PF00691">
    <property type="entry name" value="OmpA"/>
    <property type="match status" value="1"/>
</dbReference>
<dbReference type="PROSITE" id="PS51123">
    <property type="entry name" value="OMPA_2"/>
    <property type="match status" value="1"/>
</dbReference>
<gene>
    <name evidence="7" type="ORF">SAMN04487893_103172</name>
</gene>
<organism evidence="7 8">
    <name type="scientific">Myroides guanonis</name>
    <dbReference type="NCBI Taxonomy" id="1150112"/>
    <lineage>
        <taxon>Bacteria</taxon>
        <taxon>Pseudomonadati</taxon>
        <taxon>Bacteroidota</taxon>
        <taxon>Flavobacteriia</taxon>
        <taxon>Flavobacteriales</taxon>
        <taxon>Flavobacteriaceae</taxon>
        <taxon>Myroides</taxon>
    </lineage>
</organism>
<dbReference type="InterPro" id="IPR008969">
    <property type="entry name" value="CarboxyPept-like_regulatory"/>
</dbReference>
<dbReference type="Pfam" id="PF07676">
    <property type="entry name" value="PD40"/>
    <property type="match status" value="3"/>
</dbReference>
<evidence type="ECO:0000313" key="7">
    <source>
        <dbReference type="EMBL" id="SFJ11716.1"/>
    </source>
</evidence>
<dbReference type="Gene3D" id="3.30.1330.60">
    <property type="entry name" value="OmpA-like domain"/>
    <property type="match status" value="1"/>
</dbReference>
<dbReference type="AlphaFoldDB" id="A0A1I3NSK3"/>
<dbReference type="OrthoDB" id="9809364at2"/>
<dbReference type="STRING" id="1150112.SAMN04487893_103172"/>
<dbReference type="InterPro" id="IPR011042">
    <property type="entry name" value="6-blade_b-propeller_TolB-like"/>
</dbReference>
<dbReference type="InterPro" id="IPR011659">
    <property type="entry name" value="WD40"/>
</dbReference>
<evidence type="ECO:0000256" key="3">
    <source>
        <dbReference type="ARBA" id="ARBA00023237"/>
    </source>
</evidence>
<keyword evidence="2 4" id="KW-0472">Membrane</keyword>
<dbReference type="Proteomes" id="UP000243887">
    <property type="component" value="Unassembled WGS sequence"/>
</dbReference>
<dbReference type="RefSeq" id="WP_090678255.1">
    <property type="nucleotide sequence ID" value="NZ_FORU01000003.1"/>
</dbReference>
<feature type="signal peptide" evidence="5">
    <location>
        <begin position="1"/>
        <end position="18"/>
    </location>
</feature>
<proteinExistence type="predicted"/>
<name>A0A1I3NSK3_9FLAO</name>
<dbReference type="PANTHER" id="PTHR30329">
    <property type="entry name" value="STATOR ELEMENT OF FLAGELLAR MOTOR COMPLEX"/>
    <property type="match status" value="1"/>
</dbReference>
<reference evidence="8" key="1">
    <citation type="submission" date="2016-10" db="EMBL/GenBank/DDBJ databases">
        <authorList>
            <person name="Varghese N."/>
            <person name="Submissions S."/>
        </authorList>
    </citation>
    <scope>NUCLEOTIDE SEQUENCE [LARGE SCALE GENOMIC DNA]</scope>
    <source>
        <strain evidence="8">DSM 26542</strain>
    </source>
</reference>
<dbReference type="SUPFAM" id="SSF103088">
    <property type="entry name" value="OmpA-like"/>
    <property type="match status" value="1"/>
</dbReference>
<keyword evidence="5" id="KW-0732">Signal</keyword>
<accession>A0A1I3NSK3</accession>
<dbReference type="InterPro" id="IPR006664">
    <property type="entry name" value="OMP_bac"/>
</dbReference>
<dbReference type="PANTHER" id="PTHR30329:SF21">
    <property type="entry name" value="LIPOPROTEIN YIAD-RELATED"/>
    <property type="match status" value="1"/>
</dbReference>
<dbReference type="GO" id="GO:0009279">
    <property type="term" value="C:cell outer membrane"/>
    <property type="evidence" value="ECO:0007669"/>
    <property type="project" value="UniProtKB-SubCell"/>
</dbReference>
<dbReference type="CDD" id="cd07185">
    <property type="entry name" value="OmpA_C-like"/>
    <property type="match status" value="1"/>
</dbReference>
<evidence type="ECO:0000313" key="8">
    <source>
        <dbReference type="Proteomes" id="UP000243887"/>
    </source>
</evidence>
<dbReference type="Gene3D" id="2.60.40.1120">
    <property type="entry name" value="Carboxypeptidase-like, regulatory domain"/>
    <property type="match status" value="1"/>
</dbReference>
<dbReference type="PRINTS" id="PR01021">
    <property type="entry name" value="OMPADOMAIN"/>
</dbReference>
<comment type="subcellular location">
    <subcellularLocation>
        <location evidence="1">Cell outer membrane</location>
    </subcellularLocation>
</comment>
<sequence>MKKLYVIALVLATSFGVAQNKNLKKANEWFEGMHYLEAATAYNTYLDEISEPTAEFVQNAADANFYVNDAKNALKWYEKLYKMKGEHLSDLYFLRYQQSLRGVKNYERAEEVTKEYLRQKGNADKIDFYTKQKKYTDSLAQATSLYTVSNLGVNSNKSDFGASFYGDKVVFASSKDSLQVDSKLYSWNQQPFLSMFVADRNAEDGSLFNDKVVFPEIRSPYHDGTVAFSKDGKTVYFTTNIVSKKNKQLKSNKGFNNLQILKGTIENNKVVKTEKVSINDVDYSVGHPALSPDGKWLFFVSDMPGGYGETDIYVARVTEDGDITDAKNLGATINTEGRDMFPFFVENTLYFASEGHYGLGGLDIFSAKKIGDWKFENPKNLGAPVNSNKDDFSFIIDDKISYGYLSSNRDGGTGDDDIYSFKKAPDVCIETISGKVTNVKNGVPIIACSVKAFDEFDDYIGEVKSDIDGKYSIEVPCGSKVRIEASKEGHSTESKTVPLAGKHGNEIPNINFELVKYEDLIKVEDEQEKIDINPIFFEFDKSSITEQAAIELDRVVYAMTKFPNIKIKIESHTDSRGRDAYNLKLSDDRAKSTQQYIVSKGIDAARVISAIGYGETRLRNRCKNGVKCSEEEHFANRRSDFIVIEK</sequence>
<dbReference type="Gene3D" id="2.120.10.30">
    <property type="entry name" value="TolB, C-terminal domain"/>
    <property type="match status" value="1"/>
</dbReference>
<dbReference type="InterPro" id="IPR036737">
    <property type="entry name" value="OmpA-like_sf"/>
</dbReference>
<evidence type="ECO:0000256" key="5">
    <source>
        <dbReference type="SAM" id="SignalP"/>
    </source>
</evidence>
<evidence type="ECO:0000259" key="6">
    <source>
        <dbReference type="PROSITE" id="PS51123"/>
    </source>
</evidence>
<evidence type="ECO:0000256" key="4">
    <source>
        <dbReference type="PROSITE-ProRule" id="PRU00473"/>
    </source>
</evidence>
<dbReference type="InterPro" id="IPR006665">
    <property type="entry name" value="OmpA-like"/>
</dbReference>
<feature type="chain" id="PRO_5017276937" evidence="5">
    <location>
        <begin position="19"/>
        <end position="646"/>
    </location>
</feature>
<dbReference type="SUPFAM" id="SSF49464">
    <property type="entry name" value="Carboxypeptidase regulatory domain-like"/>
    <property type="match status" value="1"/>
</dbReference>
<dbReference type="EMBL" id="FORU01000003">
    <property type="protein sequence ID" value="SFJ11716.1"/>
    <property type="molecule type" value="Genomic_DNA"/>
</dbReference>
<keyword evidence="3" id="KW-0998">Cell outer membrane</keyword>
<evidence type="ECO:0000256" key="1">
    <source>
        <dbReference type="ARBA" id="ARBA00004442"/>
    </source>
</evidence>